<protein>
    <submittedName>
        <fullName evidence="1">Uncharacterized protein</fullName>
    </submittedName>
</protein>
<organism evidence="1 2">
    <name type="scientific">Bacillus phage pW2</name>
    <dbReference type="NCBI Taxonomy" id="2500559"/>
    <lineage>
        <taxon>Viruses</taxon>
        <taxon>Duplodnaviria</taxon>
        <taxon>Heunggongvirae</taxon>
        <taxon>Uroviricota</taxon>
        <taxon>Caudoviricetes</taxon>
        <taxon>Joanripponvirinae</taxon>
        <taxon>Sophritavirus</taxon>
        <taxon>Sophritavirus pW2</taxon>
    </lineage>
</organism>
<name>A0A3T0IHW7_9CAUD</name>
<evidence type="ECO:0000313" key="1">
    <source>
        <dbReference type="EMBL" id="AZU99010.1"/>
    </source>
</evidence>
<sequence>MKYVSLTNLKRNSGKRKHGSQLTQDERLGLLKRLKEVREEQWVLIPHALDRLVEKEIRATKEDIVSTIKHCAIIEYRIVYNERRKMYEERVILRAKAMVNRSYNLNVVFSLTTKRIVTVWINHYRDRHATLDWSIYDKDMEVLGV</sequence>
<dbReference type="EMBL" id="MK288021">
    <property type="protein sequence ID" value="AZU99010.1"/>
    <property type="molecule type" value="Genomic_DNA"/>
</dbReference>
<dbReference type="Proteomes" id="UP000287896">
    <property type="component" value="Segment"/>
</dbReference>
<accession>A0A3T0IHW7</accession>
<reference evidence="1 2" key="1">
    <citation type="submission" date="2018-12" db="EMBL/GenBank/DDBJ databases">
        <title>Characterization of a novel siphovirus infacting Bacillus anthracis.</title>
        <authorList>
            <person name="Hu X."/>
            <person name="Wan X."/>
            <person name="Geng P."/>
            <person name="Yuan Z."/>
        </authorList>
    </citation>
    <scope>NUCLEOTIDE SEQUENCE [LARGE SCALE GENOMIC DNA]</scope>
</reference>
<keyword evidence="2" id="KW-1185">Reference proteome</keyword>
<evidence type="ECO:0000313" key="2">
    <source>
        <dbReference type="Proteomes" id="UP000287896"/>
    </source>
</evidence>
<gene>
    <name evidence="1" type="ORF">pW2_239</name>
</gene>
<proteinExistence type="predicted"/>